<feature type="region of interest" description="Disordered" evidence="1">
    <location>
        <begin position="519"/>
        <end position="570"/>
    </location>
</feature>
<dbReference type="EMBL" id="CAAALY010000631">
    <property type="protein sequence ID" value="VEL06916.1"/>
    <property type="molecule type" value="Genomic_DNA"/>
</dbReference>
<proteinExistence type="predicted"/>
<feature type="region of interest" description="Disordered" evidence="1">
    <location>
        <begin position="144"/>
        <end position="168"/>
    </location>
</feature>
<feature type="compositionally biased region" description="Basic and acidic residues" evidence="1">
    <location>
        <begin position="546"/>
        <end position="557"/>
    </location>
</feature>
<feature type="compositionally biased region" description="Basic and acidic residues" evidence="1">
    <location>
        <begin position="393"/>
        <end position="405"/>
    </location>
</feature>
<feature type="region of interest" description="Disordered" evidence="1">
    <location>
        <begin position="593"/>
        <end position="634"/>
    </location>
</feature>
<evidence type="ECO:0000313" key="3">
    <source>
        <dbReference type="Proteomes" id="UP000784294"/>
    </source>
</evidence>
<keyword evidence="3" id="KW-1185">Reference proteome</keyword>
<comment type="caution">
    <text evidence="2">The sequence shown here is derived from an EMBL/GenBank/DDBJ whole genome shotgun (WGS) entry which is preliminary data.</text>
</comment>
<feature type="compositionally biased region" description="Basic and acidic residues" evidence="1">
    <location>
        <begin position="472"/>
        <end position="484"/>
    </location>
</feature>
<sequence length="698" mass="75542">MYALPHHQLSSGTLLQHANSQHQKSLLFTSSVSSVGNVQALPGAALNLNVAAGIGTQPCAGGKKQSRKTPLMPRGGAGVIPDQASCGSDFRSLQHPTLPASTSPTAICPAVGASSTASASANATVEAAEVLVGLSATMIGHQSADNGSSTGNCGASSNLTTTSGEHGAPIAASIGSHLTRTDSSRLPATCPGHMSICSTGERRLLHQHQQLSYTAPGTSPPAKLPSIGMTPIGAGHSQANMHLNNISRNRLASGIGLNRHGESLVPPAIQSHNYKSLPLGQKRVRHTSAGEANSTNQTLLNKVTISDDGKRLFRISLASKTRAKLDQLISEACALEVSLPLTRWLWQLHLASDVPERSSSSGQKADTHDHTDNDNDIDDEADEVARRKGVHSNRVDGERDKRIENELDLAPGATTPSLAGWEEMQLKRRLMRYLHRLIQQQHQQPCQQQPQQQQYLTSSSLQPNNLATSQDESSKESEKWSLHVDKSSALSLPHKRRLKRSSTSNEVFLTLRQKRRTLRNGSRSSDIIDGDRDEDLGINNESVLDGQEKESIRVQREGDDEEEDLGRTAIKQSSSCTHLCGRRGSRTEAGNELRRCVNEEDENDDEGVADGDEEHVSETRSALGSSGSRFSCRSSRQRIAEKPRCEQSFHSAERARRHLAGSLARARLASLGKRILRTSLLVKHAIRGRDIALNDQRL</sequence>
<accession>A0A3S5CGP2</accession>
<evidence type="ECO:0000313" key="2">
    <source>
        <dbReference type="EMBL" id="VEL06916.1"/>
    </source>
</evidence>
<reference evidence="2" key="1">
    <citation type="submission" date="2018-11" db="EMBL/GenBank/DDBJ databases">
        <authorList>
            <consortium name="Pathogen Informatics"/>
        </authorList>
    </citation>
    <scope>NUCLEOTIDE SEQUENCE</scope>
</reference>
<organism evidence="2 3">
    <name type="scientific">Protopolystoma xenopodis</name>
    <dbReference type="NCBI Taxonomy" id="117903"/>
    <lineage>
        <taxon>Eukaryota</taxon>
        <taxon>Metazoa</taxon>
        <taxon>Spiralia</taxon>
        <taxon>Lophotrochozoa</taxon>
        <taxon>Platyhelminthes</taxon>
        <taxon>Monogenea</taxon>
        <taxon>Polyopisthocotylea</taxon>
        <taxon>Polystomatidea</taxon>
        <taxon>Polystomatidae</taxon>
        <taxon>Protopolystoma</taxon>
    </lineage>
</organism>
<feature type="compositionally biased region" description="Polar residues" evidence="1">
    <location>
        <begin position="144"/>
        <end position="164"/>
    </location>
</feature>
<feature type="compositionally biased region" description="Acidic residues" evidence="1">
    <location>
        <begin position="599"/>
        <end position="615"/>
    </location>
</feature>
<name>A0A3S5CGP2_9PLAT</name>
<gene>
    <name evidence="2" type="ORF">PXEA_LOCUS356</name>
</gene>
<dbReference type="AlphaFoldDB" id="A0A3S5CGP2"/>
<evidence type="ECO:0000256" key="1">
    <source>
        <dbReference type="SAM" id="MobiDB-lite"/>
    </source>
</evidence>
<feature type="region of interest" description="Disordered" evidence="1">
    <location>
        <begin position="463"/>
        <end position="484"/>
    </location>
</feature>
<feature type="region of interest" description="Disordered" evidence="1">
    <location>
        <begin position="356"/>
        <end position="416"/>
    </location>
</feature>
<protein>
    <submittedName>
        <fullName evidence="2">Uncharacterized protein</fullName>
    </submittedName>
</protein>
<dbReference type="Proteomes" id="UP000784294">
    <property type="component" value="Unassembled WGS sequence"/>
</dbReference>
<feature type="compositionally biased region" description="Low complexity" evidence="1">
    <location>
        <begin position="625"/>
        <end position="634"/>
    </location>
</feature>